<protein>
    <submittedName>
        <fullName evidence="2">Uncharacterized protein</fullName>
    </submittedName>
</protein>
<reference evidence="2 3" key="1">
    <citation type="submission" date="2021-06" db="EMBL/GenBank/DDBJ databases">
        <title>A haploid diamondback moth (Plutella xylostella L.) genome assembly resolves 31 chromosomes and identifies a diamide resistance mutation.</title>
        <authorList>
            <person name="Ward C.M."/>
            <person name="Perry K.D."/>
            <person name="Baker G."/>
            <person name="Powis K."/>
            <person name="Heckel D.G."/>
            <person name="Baxter S.W."/>
        </authorList>
    </citation>
    <scope>NUCLEOTIDE SEQUENCE [LARGE SCALE GENOMIC DNA]</scope>
    <source>
        <strain evidence="2 3">LV</strain>
        <tissue evidence="2">Single pupa</tissue>
    </source>
</reference>
<dbReference type="Proteomes" id="UP000823941">
    <property type="component" value="Chromosome 18"/>
</dbReference>
<feature type="signal peptide" evidence="1">
    <location>
        <begin position="1"/>
        <end position="22"/>
    </location>
</feature>
<sequence length="216" mass="25343">MAANTMIYYIVLLAINTLPAQALKCYRCGSTYLKEHVIPMDTYCHDMFSSDWTQGLPLGWSFFPSGQYYDIRDGVLHYYQSNMTMCEGYYPNNQRPFCYKRFLDVGDNFIQRGCHQEMTVKTREDYKNIDKTSISWKLRRIQKVLVDRMERTGEKSACLSSTSQILTKFNMEVTMPVYYHVCLCTSDFCNGCERVVMYWVCFVVVVFKVVADYTCF</sequence>
<feature type="chain" id="PRO_5045124307" evidence="1">
    <location>
        <begin position="23"/>
        <end position="216"/>
    </location>
</feature>
<organism evidence="2 3">
    <name type="scientific">Plutella xylostella</name>
    <name type="common">Diamondback moth</name>
    <name type="synonym">Plutella maculipennis</name>
    <dbReference type="NCBI Taxonomy" id="51655"/>
    <lineage>
        <taxon>Eukaryota</taxon>
        <taxon>Metazoa</taxon>
        <taxon>Ecdysozoa</taxon>
        <taxon>Arthropoda</taxon>
        <taxon>Hexapoda</taxon>
        <taxon>Insecta</taxon>
        <taxon>Pterygota</taxon>
        <taxon>Neoptera</taxon>
        <taxon>Endopterygota</taxon>
        <taxon>Lepidoptera</taxon>
        <taxon>Glossata</taxon>
        <taxon>Ditrysia</taxon>
        <taxon>Yponomeutoidea</taxon>
        <taxon>Plutellidae</taxon>
        <taxon>Plutella</taxon>
    </lineage>
</organism>
<evidence type="ECO:0000313" key="2">
    <source>
        <dbReference type="EMBL" id="KAG7301885.1"/>
    </source>
</evidence>
<keyword evidence="1" id="KW-0732">Signal</keyword>
<accession>A0ABQ7Q9I1</accession>
<name>A0ABQ7Q9I1_PLUXY</name>
<keyword evidence="3" id="KW-1185">Reference proteome</keyword>
<evidence type="ECO:0000313" key="3">
    <source>
        <dbReference type="Proteomes" id="UP000823941"/>
    </source>
</evidence>
<evidence type="ECO:0000256" key="1">
    <source>
        <dbReference type="SAM" id="SignalP"/>
    </source>
</evidence>
<dbReference type="EMBL" id="JAHIBW010000018">
    <property type="protein sequence ID" value="KAG7301885.1"/>
    <property type="molecule type" value="Genomic_DNA"/>
</dbReference>
<gene>
    <name evidence="2" type="ORF">JYU34_013293</name>
</gene>
<proteinExistence type="predicted"/>
<comment type="caution">
    <text evidence="2">The sequence shown here is derived from an EMBL/GenBank/DDBJ whole genome shotgun (WGS) entry which is preliminary data.</text>
</comment>